<accession>A0ABV2BR43</accession>
<keyword evidence="2" id="KW-1185">Reference proteome</keyword>
<proteinExistence type="predicted"/>
<dbReference type="EMBL" id="JBEVCJ010000004">
    <property type="protein sequence ID" value="MET1254402.1"/>
    <property type="molecule type" value="Genomic_DNA"/>
</dbReference>
<reference evidence="1 2" key="1">
    <citation type="submission" date="2024-06" db="EMBL/GenBank/DDBJ databases">
        <authorList>
            <person name="Li F."/>
        </authorList>
    </citation>
    <scope>NUCLEOTIDE SEQUENCE [LARGE SCALE GENOMIC DNA]</scope>
    <source>
        <strain evidence="1 2">GXAS 311</strain>
    </source>
</reference>
<evidence type="ECO:0000313" key="2">
    <source>
        <dbReference type="Proteomes" id="UP001548189"/>
    </source>
</evidence>
<sequence>MTVVYDWLSDELVHATYSGIVTGEDLIASVLHVGNSIKMEKIRYIISDWSKIGESRIKPDDIRQLAAYIYALAKSFPGVKNASVVAEYESGQARAYFYEVLTKDTSWQLKTFTSFEQALQWCYADKVEQDKTQGLLDKT</sequence>
<organism evidence="1 2">
    <name type="scientific">Aliikangiella maris</name>
    <dbReference type="NCBI Taxonomy" id="3162458"/>
    <lineage>
        <taxon>Bacteria</taxon>
        <taxon>Pseudomonadati</taxon>
        <taxon>Pseudomonadota</taxon>
        <taxon>Gammaproteobacteria</taxon>
        <taxon>Oceanospirillales</taxon>
        <taxon>Pleioneaceae</taxon>
        <taxon>Aliikangiella</taxon>
    </lineage>
</organism>
<gene>
    <name evidence="1" type="ORF">ABVT43_04615</name>
</gene>
<evidence type="ECO:0000313" key="1">
    <source>
        <dbReference type="EMBL" id="MET1254402.1"/>
    </source>
</evidence>
<protein>
    <submittedName>
        <fullName evidence="1">Uncharacterized protein</fullName>
    </submittedName>
</protein>
<name>A0ABV2BR43_9GAMM</name>
<dbReference type="Proteomes" id="UP001548189">
    <property type="component" value="Unassembled WGS sequence"/>
</dbReference>
<comment type="caution">
    <text evidence="1">The sequence shown here is derived from an EMBL/GenBank/DDBJ whole genome shotgun (WGS) entry which is preliminary data.</text>
</comment>